<feature type="domain" description="PAS" evidence="7">
    <location>
        <begin position="318"/>
        <end position="364"/>
    </location>
</feature>
<dbReference type="NCBIfam" id="TIGR00229">
    <property type="entry name" value="sensory_box"/>
    <property type="match status" value="2"/>
</dbReference>
<feature type="domain" description="PAC" evidence="8">
    <location>
        <begin position="365"/>
        <end position="419"/>
    </location>
</feature>
<keyword evidence="3" id="KW-0285">Flavoprotein</keyword>
<dbReference type="Gene3D" id="3.30.450.20">
    <property type="entry name" value="PAS domain"/>
    <property type="match status" value="2"/>
</dbReference>
<dbReference type="InterPro" id="IPR035965">
    <property type="entry name" value="PAS-like_dom_sf"/>
</dbReference>
<evidence type="ECO:0000256" key="3">
    <source>
        <dbReference type="ARBA" id="ARBA00022630"/>
    </source>
</evidence>
<dbReference type="PANTHER" id="PTHR47429:SF2">
    <property type="entry name" value="PROTEIN TWIN LOV 1"/>
    <property type="match status" value="1"/>
</dbReference>
<evidence type="ECO:0000259" key="7">
    <source>
        <dbReference type="PROSITE" id="PS50112"/>
    </source>
</evidence>
<sequence length="446" mass="50129">MKRRRLASQSEALKLDGEQVRLVWKLLNLPHGIEIDLCNQRFWFVTMESQLRVIEQSFTIRYSTRAHEALDEIPDSFTITDPYISGHPIVYASRGFLKMSGYSRDEVIGKNGRVFQGPNTSRRSVMEIREAIREERNLQISIVNYRKDGTPFWMLFHLCPVFAKEDGRVMNFVGVQVPIMRKPRRSGSEFARNGVSLCEDGTGVRETLFGSCRRELCSDSVVGLSRILDLKSVLGVDDAELVDEPCKATDIEQRKATTAMNKILSVLTHYSELTGRLVCWKRCCFSGMGPLGASLNISLGRIKQSFVLTDPHLPDMPIVYASDAFLKLTGYTRQEALGQNCRFLSGPDTDCSVQYQIKESIRTEQGCTVCILNYRKDTSSFWNFLHISPVRNASGKIAYFVGVQIESSCTNQDKQKLSPDRRQLSVVAAVKVAVRGSSMGASTSKS</sequence>
<evidence type="ECO:0000256" key="5">
    <source>
        <dbReference type="ARBA" id="ARBA00022991"/>
    </source>
</evidence>
<dbReference type="SUPFAM" id="SSF55785">
    <property type="entry name" value="PYP-like sensor domain (PAS domain)"/>
    <property type="match status" value="2"/>
</dbReference>
<evidence type="ECO:0000256" key="2">
    <source>
        <dbReference type="ARBA" id="ARBA00022606"/>
    </source>
</evidence>
<proteinExistence type="predicted"/>
<keyword evidence="10" id="KW-1185">Reference proteome</keyword>
<dbReference type="InterPro" id="IPR001610">
    <property type="entry name" value="PAC"/>
</dbReference>
<dbReference type="Pfam" id="PF13426">
    <property type="entry name" value="PAS_9"/>
    <property type="match status" value="2"/>
</dbReference>
<dbReference type="CDD" id="cd00130">
    <property type="entry name" value="PAS"/>
    <property type="match status" value="2"/>
</dbReference>
<evidence type="ECO:0000313" key="9">
    <source>
        <dbReference type="EMBL" id="KAK2990796.1"/>
    </source>
</evidence>
<dbReference type="FunFam" id="3.30.450.20:FF:000080">
    <property type="entry name" value="protein TWIN LOV 1"/>
    <property type="match status" value="1"/>
</dbReference>
<gene>
    <name evidence="9" type="ORF">RJ640_012697</name>
</gene>
<evidence type="ECO:0000313" key="10">
    <source>
        <dbReference type="Proteomes" id="UP001187471"/>
    </source>
</evidence>
<dbReference type="PROSITE" id="PS50112">
    <property type="entry name" value="PAS"/>
    <property type="match status" value="2"/>
</dbReference>
<keyword evidence="4" id="KW-0288">FMN</keyword>
<feature type="domain" description="PAS" evidence="7">
    <location>
        <begin position="62"/>
        <end position="135"/>
    </location>
</feature>
<keyword evidence="5" id="KW-0157">Chromophore</keyword>
<protein>
    <recommendedName>
        <fullName evidence="11">LOV domain-containing protein</fullName>
    </recommendedName>
</protein>
<organism evidence="9 10">
    <name type="scientific">Escallonia rubra</name>
    <dbReference type="NCBI Taxonomy" id="112253"/>
    <lineage>
        <taxon>Eukaryota</taxon>
        <taxon>Viridiplantae</taxon>
        <taxon>Streptophyta</taxon>
        <taxon>Embryophyta</taxon>
        <taxon>Tracheophyta</taxon>
        <taxon>Spermatophyta</taxon>
        <taxon>Magnoliopsida</taxon>
        <taxon>eudicotyledons</taxon>
        <taxon>Gunneridae</taxon>
        <taxon>Pentapetalae</taxon>
        <taxon>asterids</taxon>
        <taxon>campanulids</taxon>
        <taxon>Escalloniales</taxon>
        <taxon>Escalloniaceae</taxon>
        <taxon>Escallonia</taxon>
    </lineage>
</organism>
<evidence type="ECO:0000256" key="4">
    <source>
        <dbReference type="ARBA" id="ARBA00022643"/>
    </source>
</evidence>
<dbReference type="Proteomes" id="UP001187471">
    <property type="component" value="Unassembled WGS sequence"/>
</dbReference>
<dbReference type="AlphaFoldDB" id="A0AA88UQP1"/>
<dbReference type="InterPro" id="IPR000014">
    <property type="entry name" value="PAS"/>
</dbReference>
<name>A0AA88UQP1_9ASTE</name>
<dbReference type="PANTHER" id="PTHR47429">
    <property type="entry name" value="PROTEIN TWIN LOV 1"/>
    <property type="match status" value="1"/>
</dbReference>
<evidence type="ECO:0000256" key="6">
    <source>
        <dbReference type="ARBA" id="ARBA00023170"/>
    </source>
</evidence>
<dbReference type="GO" id="GO:0005634">
    <property type="term" value="C:nucleus"/>
    <property type="evidence" value="ECO:0007669"/>
    <property type="project" value="TreeGrafter"/>
</dbReference>
<evidence type="ECO:0000259" key="8">
    <source>
        <dbReference type="PROSITE" id="PS50113"/>
    </source>
</evidence>
<dbReference type="InterPro" id="IPR000700">
    <property type="entry name" value="PAS-assoc_C"/>
</dbReference>
<evidence type="ECO:0008006" key="11">
    <source>
        <dbReference type="Google" id="ProtNLM"/>
    </source>
</evidence>
<dbReference type="SMART" id="SM00091">
    <property type="entry name" value="PAS"/>
    <property type="match status" value="2"/>
</dbReference>
<keyword evidence="6" id="KW-0675">Receptor</keyword>
<dbReference type="GO" id="GO:0009637">
    <property type="term" value="P:response to blue light"/>
    <property type="evidence" value="ECO:0007669"/>
    <property type="project" value="UniProtKB-ARBA"/>
</dbReference>
<reference evidence="9" key="1">
    <citation type="submission" date="2022-12" db="EMBL/GenBank/DDBJ databases">
        <title>Draft genome assemblies for two species of Escallonia (Escalloniales).</title>
        <authorList>
            <person name="Chanderbali A."/>
            <person name="Dervinis C."/>
            <person name="Anghel I."/>
            <person name="Soltis D."/>
            <person name="Soltis P."/>
            <person name="Zapata F."/>
        </authorList>
    </citation>
    <scope>NUCLEOTIDE SEQUENCE</scope>
    <source>
        <strain evidence="9">UCBG92.1500</strain>
        <tissue evidence="9">Leaf</tissue>
    </source>
</reference>
<accession>A0AA88UQP1</accession>
<dbReference type="FunFam" id="3.30.450.20:FF:000153">
    <property type="entry name" value="Protein TWIN LOV 1 isoform D"/>
    <property type="match status" value="1"/>
</dbReference>
<dbReference type="GO" id="GO:0009881">
    <property type="term" value="F:photoreceptor activity"/>
    <property type="evidence" value="ECO:0007669"/>
    <property type="project" value="UniProtKB-KW"/>
</dbReference>
<evidence type="ECO:0000256" key="1">
    <source>
        <dbReference type="ARBA" id="ARBA00022543"/>
    </source>
</evidence>
<keyword evidence="2" id="KW-0716">Sensory transduction</keyword>
<keyword evidence="1" id="KW-0600">Photoreceptor protein</keyword>
<dbReference type="SMART" id="SM00086">
    <property type="entry name" value="PAC"/>
    <property type="match status" value="2"/>
</dbReference>
<comment type="caution">
    <text evidence="9">The sequence shown here is derived from an EMBL/GenBank/DDBJ whole genome shotgun (WGS) entry which is preliminary data.</text>
</comment>
<dbReference type="EMBL" id="JAVXUO010000620">
    <property type="protein sequence ID" value="KAK2990796.1"/>
    <property type="molecule type" value="Genomic_DNA"/>
</dbReference>
<dbReference type="PROSITE" id="PS50113">
    <property type="entry name" value="PAC"/>
    <property type="match status" value="1"/>
</dbReference>